<evidence type="ECO:0000313" key="2">
    <source>
        <dbReference type="Proteomes" id="UP000002222"/>
    </source>
</evidence>
<reference evidence="2" key="1">
    <citation type="submission" date="2009-11" db="EMBL/GenBank/DDBJ databases">
        <title>The complete genome of Sulfurospirillum deleyianum DSM 6946.</title>
        <authorList>
            <consortium name="US DOE Joint Genome Institute (JGI-PGF)"/>
            <person name="Lucas S."/>
            <person name="Copeland A."/>
            <person name="Lapidus A."/>
            <person name="Glavina del Rio T."/>
            <person name="Dalin E."/>
            <person name="Tice H."/>
            <person name="Bruce D."/>
            <person name="Goodwin L."/>
            <person name="Pitluck S."/>
            <person name="Kyrpides N."/>
            <person name="Mavromatis K."/>
            <person name="Ivanova N."/>
            <person name="Ovchinnikova G."/>
            <person name="Munk A.C."/>
            <person name="Lu M."/>
            <person name="Brettin T."/>
            <person name="Detter J.C."/>
            <person name="Han C."/>
            <person name="Tapia R."/>
            <person name="Larimer F."/>
            <person name="Land M."/>
            <person name="Hauser L."/>
            <person name="Markowitz V."/>
            <person name="Cheng J.F."/>
            <person name="Hugenholtz P."/>
            <person name="Woyke T."/>
            <person name="Wu D."/>
            <person name="Aumann P."/>
            <person name="Schneider S."/>
            <person name="Lang E."/>
            <person name="Spring S."/>
            <person name="Klenk H.P."/>
            <person name="Eisen J.A."/>
        </authorList>
    </citation>
    <scope>NUCLEOTIDE SEQUENCE [LARGE SCALE GENOMIC DNA]</scope>
    <source>
        <strain evidence="2">ATCC 51133 / DSM 6946 / 5175</strain>
    </source>
</reference>
<dbReference type="Proteomes" id="UP000002222">
    <property type="component" value="Chromosome"/>
</dbReference>
<accession>D1B220</accession>
<dbReference type="HOGENOM" id="CLU_1395679_0_0_7"/>
<name>D1B220_SULD5</name>
<proteinExistence type="predicted"/>
<sequence length="195" mass="21896">MSLIQQTNRYALERDIESANESNVQWLKERFKEVLESNKELTRKCDYLGYSILGIDAKVQLLEDEIKELRFVKDKLKGAKELALEVGAELFSEYGIAKLEGAGISSITLYQPLQSPKLSLTITNEMALIEAGFVKRVADTEAIKEAYLGGQYVELIHACCEIELHASTSPKRLKINKRRAVNNLASLSTKEEQAS</sequence>
<reference evidence="1 2" key="2">
    <citation type="journal article" date="2010" name="Stand. Genomic Sci.">
        <title>Complete genome sequence of Sulfurospirillum deleyianum type strain (5175).</title>
        <authorList>
            <person name="Sikorski J."/>
            <person name="Lapidus A."/>
            <person name="Copeland A."/>
            <person name="Glavina Del Rio T."/>
            <person name="Nolan M."/>
            <person name="Lucas S."/>
            <person name="Chen F."/>
            <person name="Tice H."/>
            <person name="Cheng J.F."/>
            <person name="Saunders E."/>
            <person name="Bruce D."/>
            <person name="Goodwin L."/>
            <person name="Pitluck S."/>
            <person name="Ovchinnikova G."/>
            <person name="Pati A."/>
            <person name="Ivanova N."/>
            <person name="Mavromatis K."/>
            <person name="Chen A."/>
            <person name="Palaniappan K."/>
            <person name="Chain P."/>
            <person name="Land M."/>
            <person name="Hauser L."/>
            <person name="Chang Y.J."/>
            <person name="Jeffries C.D."/>
            <person name="Brettin T."/>
            <person name="Detter J.C."/>
            <person name="Han C."/>
            <person name="Rohde M."/>
            <person name="Lang E."/>
            <person name="Spring S."/>
            <person name="Goker M."/>
            <person name="Bristow J."/>
            <person name="Eisen J.A."/>
            <person name="Markowitz V."/>
            <person name="Hugenholtz P."/>
            <person name="Kyrpides N.C."/>
            <person name="Klenk H.P."/>
        </authorList>
    </citation>
    <scope>NUCLEOTIDE SEQUENCE [LARGE SCALE GENOMIC DNA]</scope>
    <source>
        <strain evidence="2">ATCC 51133 / DSM 6946 / 5175</strain>
    </source>
</reference>
<dbReference type="EMBL" id="CP001816">
    <property type="protein sequence ID" value="ACZ12140.1"/>
    <property type="molecule type" value="Genomic_DNA"/>
</dbReference>
<keyword evidence="2" id="KW-1185">Reference proteome</keyword>
<dbReference type="AlphaFoldDB" id="D1B220"/>
<dbReference type="STRING" id="525898.Sdel_1117"/>
<organism evidence="1 2">
    <name type="scientific">Sulfurospirillum deleyianum (strain ATCC 51133 / DSM 6946 / 5175)</name>
    <dbReference type="NCBI Taxonomy" id="525898"/>
    <lineage>
        <taxon>Bacteria</taxon>
        <taxon>Pseudomonadati</taxon>
        <taxon>Campylobacterota</taxon>
        <taxon>Epsilonproteobacteria</taxon>
        <taxon>Campylobacterales</taxon>
        <taxon>Sulfurospirillaceae</taxon>
        <taxon>Sulfurospirillum</taxon>
    </lineage>
</organism>
<dbReference type="eggNOG" id="ENOG503014E">
    <property type="taxonomic scope" value="Bacteria"/>
</dbReference>
<gene>
    <name evidence="1" type="ordered locus">Sdel_1117</name>
</gene>
<dbReference type="RefSeq" id="WP_012856898.1">
    <property type="nucleotide sequence ID" value="NC_013512.1"/>
</dbReference>
<dbReference type="OrthoDB" id="5347874at2"/>
<protein>
    <submittedName>
        <fullName evidence="1">Uncharacterized protein</fullName>
    </submittedName>
</protein>
<evidence type="ECO:0000313" key="1">
    <source>
        <dbReference type="EMBL" id="ACZ12140.1"/>
    </source>
</evidence>
<dbReference type="KEGG" id="sdl:Sdel_1117"/>